<dbReference type="Proteomes" id="UP001066276">
    <property type="component" value="Chromosome 2_1"/>
</dbReference>
<feature type="compositionally biased region" description="Polar residues" evidence="1">
    <location>
        <begin position="98"/>
        <end position="108"/>
    </location>
</feature>
<evidence type="ECO:0000313" key="3">
    <source>
        <dbReference type="EMBL" id="KAJ1198841.1"/>
    </source>
</evidence>
<evidence type="ECO:0000256" key="1">
    <source>
        <dbReference type="SAM" id="MobiDB-lite"/>
    </source>
</evidence>
<feature type="region of interest" description="Disordered" evidence="1">
    <location>
        <begin position="96"/>
        <end position="133"/>
    </location>
</feature>
<proteinExistence type="predicted"/>
<keyword evidence="4" id="KW-1185">Reference proteome</keyword>
<reference evidence="3" key="1">
    <citation type="journal article" date="2022" name="bioRxiv">
        <title>Sequencing and chromosome-scale assembly of the giantPleurodeles waltlgenome.</title>
        <authorList>
            <person name="Brown T."/>
            <person name="Elewa A."/>
            <person name="Iarovenko S."/>
            <person name="Subramanian E."/>
            <person name="Araus A.J."/>
            <person name="Petzold A."/>
            <person name="Susuki M."/>
            <person name="Suzuki K.-i.T."/>
            <person name="Hayashi T."/>
            <person name="Toyoda A."/>
            <person name="Oliveira C."/>
            <person name="Osipova E."/>
            <person name="Leigh N.D."/>
            <person name="Simon A."/>
            <person name="Yun M.H."/>
        </authorList>
    </citation>
    <scope>NUCLEOTIDE SEQUENCE</scope>
    <source>
        <strain evidence="3">20211129_DDA</strain>
        <tissue evidence="3">Liver</tissue>
    </source>
</reference>
<keyword evidence="2" id="KW-0472">Membrane</keyword>
<gene>
    <name evidence="3" type="ORF">NDU88_002680</name>
</gene>
<dbReference type="AlphaFoldDB" id="A0AAV7VD99"/>
<evidence type="ECO:0000313" key="4">
    <source>
        <dbReference type="Proteomes" id="UP001066276"/>
    </source>
</evidence>
<feature type="transmembrane region" description="Helical" evidence="2">
    <location>
        <begin position="12"/>
        <end position="27"/>
    </location>
</feature>
<evidence type="ECO:0000256" key="2">
    <source>
        <dbReference type="SAM" id="Phobius"/>
    </source>
</evidence>
<organism evidence="3 4">
    <name type="scientific">Pleurodeles waltl</name>
    <name type="common">Iberian ribbed newt</name>
    <dbReference type="NCBI Taxonomy" id="8319"/>
    <lineage>
        <taxon>Eukaryota</taxon>
        <taxon>Metazoa</taxon>
        <taxon>Chordata</taxon>
        <taxon>Craniata</taxon>
        <taxon>Vertebrata</taxon>
        <taxon>Euteleostomi</taxon>
        <taxon>Amphibia</taxon>
        <taxon>Batrachia</taxon>
        <taxon>Caudata</taxon>
        <taxon>Salamandroidea</taxon>
        <taxon>Salamandridae</taxon>
        <taxon>Pleurodelinae</taxon>
        <taxon>Pleurodeles</taxon>
    </lineage>
</organism>
<sequence>MHPSLPQCGSPLFSLGLAFPGIIRIFRSSRRRGLRREPPHLFSLISERAGVSTTTLQVAPDNRPVRAGAALAPVRDPSPASRILCGVVAASRPDLRAQSAQLRHQSASRGRRGPPLAQPVPVSSSSRLSAQGALNPPVSPLGVLFHGAWRGALRARARHVCWLGHAPRLTPLMEDSLTLQPGKADGIAKRVLRLPSRIKKRKG</sequence>
<keyword evidence="2" id="KW-0812">Transmembrane</keyword>
<name>A0AAV7VD99_PLEWA</name>
<dbReference type="EMBL" id="JANPWB010000003">
    <property type="protein sequence ID" value="KAJ1198841.1"/>
    <property type="molecule type" value="Genomic_DNA"/>
</dbReference>
<accession>A0AAV7VD99</accession>
<comment type="caution">
    <text evidence="3">The sequence shown here is derived from an EMBL/GenBank/DDBJ whole genome shotgun (WGS) entry which is preliminary data.</text>
</comment>
<keyword evidence="2" id="KW-1133">Transmembrane helix</keyword>
<protein>
    <submittedName>
        <fullName evidence="3">Uncharacterized protein</fullName>
    </submittedName>
</protein>